<dbReference type="AlphaFoldDB" id="A0A6M3L6S1"/>
<evidence type="ECO:0000313" key="1">
    <source>
        <dbReference type="EMBL" id="QJA68649.1"/>
    </source>
</evidence>
<evidence type="ECO:0000313" key="2">
    <source>
        <dbReference type="EMBL" id="QJA89174.1"/>
    </source>
</evidence>
<reference evidence="2" key="1">
    <citation type="submission" date="2020-03" db="EMBL/GenBank/DDBJ databases">
        <title>The deep terrestrial virosphere.</title>
        <authorList>
            <person name="Holmfeldt K."/>
            <person name="Nilsson E."/>
            <person name="Simone D."/>
            <person name="Lopez-Fernandez M."/>
            <person name="Wu X."/>
            <person name="de Brujin I."/>
            <person name="Lundin D."/>
            <person name="Andersson A."/>
            <person name="Bertilsson S."/>
            <person name="Dopson M."/>
        </authorList>
    </citation>
    <scope>NUCLEOTIDE SEQUENCE</scope>
    <source>
        <strain evidence="1">MM415A06008</strain>
        <strain evidence="2">MM415B02597</strain>
    </source>
</reference>
<protein>
    <submittedName>
        <fullName evidence="2">Uncharacterized protein</fullName>
    </submittedName>
</protein>
<sequence length="85" mass="9613">MKWRTKTPPARPYDVLESGPVRLSISDAEGNPSLRWKYCTLTLGYHTSANYEKCLRDWPREALAKARAALDQFEAEIGGEENVVS</sequence>
<organism evidence="2">
    <name type="scientific">viral metagenome</name>
    <dbReference type="NCBI Taxonomy" id="1070528"/>
    <lineage>
        <taxon>unclassified sequences</taxon>
        <taxon>metagenomes</taxon>
        <taxon>organismal metagenomes</taxon>
    </lineage>
</organism>
<name>A0A6M3L6S1_9ZZZZ</name>
<accession>A0A6M3L6S1</accession>
<dbReference type="EMBL" id="MT141636">
    <property type="protein sequence ID" value="QJA68649.1"/>
    <property type="molecule type" value="Genomic_DNA"/>
</dbReference>
<gene>
    <name evidence="1" type="ORF">MM415A06008_0005</name>
    <name evidence="2" type="ORF">MM415B02597_0015</name>
</gene>
<dbReference type="EMBL" id="MT142827">
    <property type="protein sequence ID" value="QJA89174.1"/>
    <property type="molecule type" value="Genomic_DNA"/>
</dbReference>
<proteinExistence type="predicted"/>